<dbReference type="InterPro" id="IPR036396">
    <property type="entry name" value="Cyt_P450_sf"/>
</dbReference>
<evidence type="ECO:0000256" key="5">
    <source>
        <dbReference type="ARBA" id="ARBA00023004"/>
    </source>
</evidence>
<dbReference type="PANTHER" id="PTHR47944:SF16">
    <property type="entry name" value="CYTOCHROME P450 FAMILY 1 SUBFAMILY A POLYPEPTIDE 1"/>
    <property type="match status" value="1"/>
</dbReference>
<dbReference type="GO" id="GO:0004497">
    <property type="term" value="F:monooxygenase activity"/>
    <property type="evidence" value="ECO:0007669"/>
    <property type="project" value="UniProtKB-KW"/>
</dbReference>
<comment type="cofactor">
    <cofactor evidence="6">
        <name>heme</name>
        <dbReference type="ChEBI" id="CHEBI:30413"/>
    </cofactor>
</comment>
<keyword evidence="4 7" id="KW-0560">Oxidoreductase</keyword>
<dbReference type="OrthoDB" id="1470350at2759"/>
<evidence type="ECO:0000256" key="6">
    <source>
        <dbReference type="PIRSR" id="PIRSR602401-1"/>
    </source>
</evidence>
<keyword evidence="5 6" id="KW-0408">Iron</keyword>
<dbReference type="GO" id="GO:0020037">
    <property type="term" value="F:heme binding"/>
    <property type="evidence" value="ECO:0007669"/>
    <property type="project" value="InterPro"/>
</dbReference>
<gene>
    <name evidence="9" type="ORF">GOP47_0001399</name>
</gene>
<evidence type="ECO:0008006" key="11">
    <source>
        <dbReference type="Google" id="ProtNLM"/>
    </source>
</evidence>
<evidence type="ECO:0000313" key="9">
    <source>
        <dbReference type="EMBL" id="KAI5081656.1"/>
    </source>
</evidence>
<dbReference type="Gene3D" id="1.10.630.10">
    <property type="entry name" value="Cytochrome P450"/>
    <property type="match status" value="1"/>
</dbReference>
<organism evidence="9 10">
    <name type="scientific">Adiantum capillus-veneris</name>
    <name type="common">Maidenhair fern</name>
    <dbReference type="NCBI Taxonomy" id="13818"/>
    <lineage>
        <taxon>Eukaryota</taxon>
        <taxon>Viridiplantae</taxon>
        <taxon>Streptophyta</taxon>
        <taxon>Embryophyta</taxon>
        <taxon>Tracheophyta</taxon>
        <taxon>Polypodiopsida</taxon>
        <taxon>Polypodiidae</taxon>
        <taxon>Polypodiales</taxon>
        <taxon>Pteridineae</taxon>
        <taxon>Pteridaceae</taxon>
        <taxon>Vittarioideae</taxon>
        <taxon>Adiantum</taxon>
    </lineage>
</organism>
<dbReference type="Pfam" id="PF00067">
    <property type="entry name" value="p450"/>
    <property type="match status" value="1"/>
</dbReference>
<keyword evidence="3 6" id="KW-0479">Metal-binding</keyword>
<sequence>MEPLIVCACAFMVLIVLLRRRAGRVQCLPPGPPGRPIIGHLHLLQPPLHLCLHTLSQQYGPIFFIKMGSSPAVVVSSPFWAKEFLHTHEHDFADRPQFEASKRIFYNNRTLVMMEYGSLWRHLRKLYTVHILSSKRVEMFENPRLEEMALSIKLLENQMCGAVVDLRKLVFNTVGNMMSRMLFSKRSFDVSEAADGGECRFKELVERTAVLFGTPFLGDLVPWLSWLDVQGARKRMDRVAKELDKFFEEVLVERIATSRGVSEEETDADYLDMLLRIYNEDGGMDRDSIKCILMDLLMASIETTTTAIEWTLAELLNNKSCMMKLQEEVDTLIQGEDAAVLNGSGKCLVRDSQLTKLGYLQAIFKESLRLHPPFALNLRQMCKALDTGIKVGGYDLPKKTRVIFNLWAMARDTTMWGANAGSFCPDRFLNDGAPDLRGHHYEFLPFGTGRRGCPGMSMALTVAPFVVANLVLRFNWETPDGIILDLSKEASSLTAPLATPLVAIPTLRRSSQ</sequence>
<evidence type="ECO:0000256" key="8">
    <source>
        <dbReference type="SAM" id="SignalP"/>
    </source>
</evidence>
<dbReference type="InterPro" id="IPR001128">
    <property type="entry name" value="Cyt_P450"/>
</dbReference>
<feature type="binding site" description="axial binding residue" evidence="6">
    <location>
        <position position="453"/>
    </location>
    <ligand>
        <name>heme</name>
        <dbReference type="ChEBI" id="CHEBI:30413"/>
    </ligand>
    <ligandPart>
        <name>Fe</name>
        <dbReference type="ChEBI" id="CHEBI:18248"/>
    </ligandPart>
</feature>
<dbReference type="CDD" id="cd20618">
    <property type="entry name" value="CYP71_clan"/>
    <property type="match status" value="1"/>
</dbReference>
<evidence type="ECO:0000256" key="2">
    <source>
        <dbReference type="ARBA" id="ARBA00022617"/>
    </source>
</evidence>
<dbReference type="PRINTS" id="PR00385">
    <property type="entry name" value="P450"/>
</dbReference>
<proteinExistence type="inferred from homology"/>
<dbReference type="PANTHER" id="PTHR47944">
    <property type="entry name" value="CYTOCHROME P450 98A9"/>
    <property type="match status" value="1"/>
</dbReference>
<dbReference type="PRINTS" id="PR00463">
    <property type="entry name" value="EP450I"/>
</dbReference>
<dbReference type="SUPFAM" id="SSF48264">
    <property type="entry name" value="Cytochrome P450"/>
    <property type="match status" value="1"/>
</dbReference>
<evidence type="ECO:0000256" key="7">
    <source>
        <dbReference type="RuleBase" id="RU000461"/>
    </source>
</evidence>
<keyword evidence="8" id="KW-0732">Signal</keyword>
<evidence type="ECO:0000313" key="10">
    <source>
        <dbReference type="Proteomes" id="UP000886520"/>
    </source>
</evidence>
<name>A0A9D4ZQ16_ADICA</name>
<reference evidence="9" key="1">
    <citation type="submission" date="2021-01" db="EMBL/GenBank/DDBJ databases">
        <title>Adiantum capillus-veneris genome.</title>
        <authorList>
            <person name="Fang Y."/>
            <person name="Liao Q."/>
        </authorList>
    </citation>
    <scope>NUCLEOTIDE SEQUENCE</scope>
    <source>
        <strain evidence="9">H3</strain>
        <tissue evidence="9">Leaf</tissue>
    </source>
</reference>
<keyword evidence="2 6" id="KW-0349">Heme</keyword>
<comment type="similarity">
    <text evidence="1 7">Belongs to the cytochrome P450 family.</text>
</comment>
<dbReference type="EMBL" id="JABFUD020000003">
    <property type="protein sequence ID" value="KAI5081656.1"/>
    <property type="molecule type" value="Genomic_DNA"/>
</dbReference>
<accession>A0A9D4ZQ16</accession>
<evidence type="ECO:0000256" key="4">
    <source>
        <dbReference type="ARBA" id="ARBA00023002"/>
    </source>
</evidence>
<dbReference type="AlphaFoldDB" id="A0A9D4ZQ16"/>
<dbReference type="InterPro" id="IPR002401">
    <property type="entry name" value="Cyt_P450_E_grp-I"/>
</dbReference>
<evidence type="ECO:0000256" key="3">
    <source>
        <dbReference type="ARBA" id="ARBA00022723"/>
    </source>
</evidence>
<keyword evidence="7" id="KW-0503">Monooxygenase</keyword>
<dbReference type="InterPro" id="IPR017972">
    <property type="entry name" value="Cyt_P450_CS"/>
</dbReference>
<feature type="chain" id="PRO_5039379423" description="Cytochrome P450" evidence="8">
    <location>
        <begin position="28"/>
        <end position="512"/>
    </location>
</feature>
<keyword evidence="10" id="KW-1185">Reference proteome</keyword>
<dbReference type="GO" id="GO:0005506">
    <property type="term" value="F:iron ion binding"/>
    <property type="evidence" value="ECO:0007669"/>
    <property type="project" value="InterPro"/>
</dbReference>
<dbReference type="GO" id="GO:0016705">
    <property type="term" value="F:oxidoreductase activity, acting on paired donors, with incorporation or reduction of molecular oxygen"/>
    <property type="evidence" value="ECO:0007669"/>
    <property type="project" value="InterPro"/>
</dbReference>
<evidence type="ECO:0000256" key="1">
    <source>
        <dbReference type="ARBA" id="ARBA00010617"/>
    </source>
</evidence>
<dbReference type="Proteomes" id="UP000886520">
    <property type="component" value="Chromosome 2"/>
</dbReference>
<feature type="signal peptide" evidence="8">
    <location>
        <begin position="1"/>
        <end position="27"/>
    </location>
</feature>
<comment type="caution">
    <text evidence="9">The sequence shown here is derived from an EMBL/GenBank/DDBJ whole genome shotgun (WGS) entry which is preliminary data.</text>
</comment>
<dbReference type="PROSITE" id="PS00086">
    <property type="entry name" value="CYTOCHROME_P450"/>
    <property type="match status" value="1"/>
</dbReference>
<protein>
    <recommendedName>
        <fullName evidence="11">Cytochrome P450</fullName>
    </recommendedName>
</protein>